<accession>A0ABV6NU20</accession>
<dbReference type="EMBL" id="JBHLUE010000004">
    <property type="protein sequence ID" value="MFC0564171.1"/>
    <property type="molecule type" value="Genomic_DNA"/>
</dbReference>
<dbReference type="RefSeq" id="WP_377337112.1">
    <property type="nucleotide sequence ID" value="NZ_JBHLUE010000004.1"/>
</dbReference>
<evidence type="ECO:0000256" key="1">
    <source>
        <dbReference type="SAM" id="MobiDB-lite"/>
    </source>
</evidence>
<feature type="compositionally biased region" description="Low complexity" evidence="1">
    <location>
        <begin position="214"/>
        <end position="225"/>
    </location>
</feature>
<sequence>MSAAAPVITCPVCSGRPDPGPVGAGPFEPDGCPACAGRGRLRAQLVLTVANIDTGAVRSAVVEPGRLDVRPVPGGGWRVALTARIGELAEAAGVAGTPDELTLRLPADWDPELPADRRYDLEARAVAECWREPWRVAIGRSGAPNHAGRRLGRFGLLAGQAGGRPGAPGPLTLATLVRLAHGLDLALLVTLRDGVPVPAPSRPAGASKSTDLNGGPAPVGLPGLPVGREARTTTTGAPVAVLRWPDGPRWELRLLSPAAPVPVDEFPTAAGPRAAVAALIDVLDLAFAERVPVDPHVAIPAPDHDPVAVPGDPVPELIRLAARHAGRAITVRFTRAGCELYLLGAGRARRSVQAADLPALMVARPS</sequence>
<reference evidence="2 3" key="1">
    <citation type="submission" date="2024-09" db="EMBL/GenBank/DDBJ databases">
        <authorList>
            <person name="Sun Q."/>
            <person name="Mori K."/>
        </authorList>
    </citation>
    <scope>NUCLEOTIDE SEQUENCE [LARGE SCALE GENOMIC DNA]</scope>
    <source>
        <strain evidence="2 3">TBRC 2205</strain>
    </source>
</reference>
<gene>
    <name evidence="2" type="ORF">ACFFHU_08335</name>
</gene>
<feature type="region of interest" description="Disordered" evidence="1">
    <location>
        <begin position="199"/>
        <end position="225"/>
    </location>
</feature>
<proteinExistence type="predicted"/>
<comment type="caution">
    <text evidence="2">The sequence shown here is derived from an EMBL/GenBank/DDBJ whole genome shotgun (WGS) entry which is preliminary data.</text>
</comment>
<evidence type="ECO:0000313" key="3">
    <source>
        <dbReference type="Proteomes" id="UP001589894"/>
    </source>
</evidence>
<name>A0ABV6NU20_9ACTN</name>
<dbReference type="Proteomes" id="UP001589894">
    <property type="component" value="Unassembled WGS sequence"/>
</dbReference>
<evidence type="ECO:0000313" key="2">
    <source>
        <dbReference type="EMBL" id="MFC0564171.1"/>
    </source>
</evidence>
<keyword evidence="3" id="KW-1185">Reference proteome</keyword>
<protein>
    <submittedName>
        <fullName evidence="2">Uncharacterized protein</fullName>
    </submittedName>
</protein>
<organism evidence="2 3">
    <name type="scientific">Plantactinospora siamensis</name>
    <dbReference type="NCBI Taxonomy" id="555372"/>
    <lineage>
        <taxon>Bacteria</taxon>
        <taxon>Bacillati</taxon>
        <taxon>Actinomycetota</taxon>
        <taxon>Actinomycetes</taxon>
        <taxon>Micromonosporales</taxon>
        <taxon>Micromonosporaceae</taxon>
        <taxon>Plantactinospora</taxon>
    </lineage>
</organism>